<proteinExistence type="predicted"/>
<evidence type="ECO:0000313" key="3">
    <source>
        <dbReference type="Proteomes" id="UP001189429"/>
    </source>
</evidence>
<protein>
    <submittedName>
        <fullName evidence="2">Uncharacterized protein</fullName>
    </submittedName>
</protein>
<sequence>GKQHSGMIAHSPRRGNQFVIFSNKGTNSIFPTLSNECRGRGGTDVFGCLAKGKLQFASVYAANTTVCGKGATTTSSSVVQNPPAMGTSNAGVAPRGEGPHAGFPTGDHLAPSLSTTRACRREARERIRAQCAGWGDLAKSSGANTWLAPQAPSLILSADRAGAGCGAMAARAPWAAPPGYLPSRCVAPCQVPVRRWRLRQRRAGELPVGEVQVHHL</sequence>
<name>A0ABN9RLJ1_9DINO</name>
<organism evidence="2 3">
    <name type="scientific">Prorocentrum cordatum</name>
    <dbReference type="NCBI Taxonomy" id="2364126"/>
    <lineage>
        <taxon>Eukaryota</taxon>
        <taxon>Sar</taxon>
        <taxon>Alveolata</taxon>
        <taxon>Dinophyceae</taxon>
        <taxon>Prorocentrales</taxon>
        <taxon>Prorocentraceae</taxon>
        <taxon>Prorocentrum</taxon>
    </lineage>
</organism>
<feature type="non-terminal residue" evidence="2">
    <location>
        <position position="216"/>
    </location>
</feature>
<feature type="compositionally biased region" description="Polar residues" evidence="1">
    <location>
        <begin position="73"/>
        <end position="90"/>
    </location>
</feature>
<accession>A0ABN9RLJ1</accession>
<comment type="caution">
    <text evidence="2">The sequence shown here is derived from an EMBL/GenBank/DDBJ whole genome shotgun (WGS) entry which is preliminary data.</text>
</comment>
<evidence type="ECO:0000256" key="1">
    <source>
        <dbReference type="SAM" id="MobiDB-lite"/>
    </source>
</evidence>
<feature type="non-terminal residue" evidence="2">
    <location>
        <position position="1"/>
    </location>
</feature>
<dbReference type="EMBL" id="CAUYUJ010006780">
    <property type="protein sequence ID" value="CAK0818637.1"/>
    <property type="molecule type" value="Genomic_DNA"/>
</dbReference>
<dbReference type="Proteomes" id="UP001189429">
    <property type="component" value="Unassembled WGS sequence"/>
</dbReference>
<evidence type="ECO:0000313" key="2">
    <source>
        <dbReference type="EMBL" id="CAK0818637.1"/>
    </source>
</evidence>
<feature type="region of interest" description="Disordered" evidence="1">
    <location>
        <begin position="73"/>
        <end position="109"/>
    </location>
</feature>
<keyword evidence="3" id="KW-1185">Reference proteome</keyword>
<gene>
    <name evidence="2" type="ORF">PCOR1329_LOCUS20840</name>
</gene>
<reference evidence="2" key="1">
    <citation type="submission" date="2023-10" db="EMBL/GenBank/DDBJ databases">
        <authorList>
            <person name="Chen Y."/>
            <person name="Shah S."/>
            <person name="Dougan E. K."/>
            <person name="Thang M."/>
            <person name="Chan C."/>
        </authorList>
    </citation>
    <scope>NUCLEOTIDE SEQUENCE [LARGE SCALE GENOMIC DNA]</scope>
</reference>